<dbReference type="Proteomes" id="UP000246661">
    <property type="component" value="Unassembled WGS sequence"/>
</dbReference>
<accession>A0A317QP11</accession>
<gene>
    <name evidence="1" type="ORF">JD79_02514</name>
</gene>
<proteinExistence type="predicted"/>
<name>A0A317QP11_9ACTN</name>
<comment type="caution">
    <text evidence="1">The sequence shown here is derived from an EMBL/GenBank/DDBJ whole genome shotgun (WGS) entry which is preliminary data.</text>
</comment>
<evidence type="ECO:0000313" key="1">
    <source>
        <dbReference type="EMBL" id="PWW23340.1"/>
    </source>
</evidence>
<protein>
    <submittedName>
        <fullName evidence="1">Uncharacterized protein</fullName>
    </submittedName>
</protein>
<dbReference type="EMBL" id="QGTX01000001">
    <property type="protein sequence ID" value="PWW23340.1"/>
    <property type="molecule type" value="Genomic_DNA"/>
</dbReference>
<evidence type="ECO:0000313" key="2">
    <source>
        <dbReference type="Proteomes" id="UP000246661"/>
    </source>
</evidence>
<dbReference type="AlphaFoldDB" id="A0A317QP11"/>
<reference evidence="2" key="1">
    <citation type="submission" date="2018-05" db="EMBL/GenBank/DDBJ databases">
        <authorList>
            <person name="Klenk H.-P."/>
            <person name="Huntemann M."/>
            <person name="Clum A."/>
            <person name="Pillay M."/>
            <person name="Palaniappan K."/>
            <person name="Varghese N."/>
            <person name="Mikhailova N."/>
            <person name="Stamatis D."/>
            <person name="Reddy T."/>
            <person name="Daum C."/>
            <person name="Shapiro N."/>
            <person name="Ivanova N."/>
            <person name="Kyrpides N."/>
            <person name="Woyke T."/>
        </authorList>
    </citation>
    <scope>NUCLEOTIDE SEQUENCE [LARGE SCALE GENOMIC DNA]</scope>
    <source>
        <strain evidence="2">DSM 45417</strain>
    </source>
</reference>
<dbReference type="RefSeq" id="WP_211307950.1">
    <property type="nucleotide sequence ID" value="NZ_QGTX01000001.1"/>
</dbReference>
<organism evidence="1 2">
    <name type="scientific">Geodermatophilus normandii</name>
    <dbReference type="NCBI Taxonomy" id="1137989"/>
    <lineage>
        <taxon>Bacteria</taxon>
        <taxon>Bacillati</taxon>
        <taxon>Actinomycetota</taxon>
        <taxon>Actinomycetes</taxon>
        <taxon>Geodermatophilales</taxon>
        <taxon>Geodermatophilaceae</taxon>
        <taxon>Geodermatophilus</taxon>
    </lineage>
</organism>
<sequence length="189" mass="19824">MDTALRPVVPPLPSMVRLPDGQVDVAQDFVNRLRAAAPQFAVAAGAGSAVVREAVPPARHRRARCRVVLRHADGGERDLTFLGPVSRPAVVPDRTFEQQIQQWLAARIEGEGEWLVADDEAPAGVAVDLTAWTGRPASAGLPTQAMPLQAVPTRTVPSDGVRAVPSDGVRAEGLATQAMPAQLAAPLAG</sequence>
<keyword evidence="2" id="KW-1185">Reference proteome</keyword>